<name>A0A8E2EPI6_9PEZI</name>
<accession>A0A8E2EPI6</accession>
<proteinExistence type="predicted"/>
<organism evidence="2 3">
    <name type="scientific">Glonium stellatum</name>
    <dbReference type="NCBI Taxonomy" id="574774"/>
    <lineage>
        <taxon>Eukaryota</taxon>
        <taxon>Fungi</taxon>
        <taxon>Dikarya</taxon>
        <taxon>Ascomycota</taxon>
        <taxon>Pezizomycotina</taxon>
        <taxon>Dothideomycetes</taxon>
        <taxon>Pleosporomycetidae</taxon>
        <taxon>Gloniales</taxon>
        <taxon>Gloniaceae</taxon>
        <taxon>Glonium</taxon>
    </lineage>
</organism>
<keyword evidence="3" id="KW-1185">Reference proteome</keyword>
<evidence type="ECO:0000313" key="2">
    <source>
        <dbReference type="EMBL" id="OCL02527.1"/>
    </source>
</evidence>
<protein>
    <submittedName>
        <fullName evidence="2">Uncharacterized protein</fullName>
    </submittedName>
</protein>
<sequence length="461" mass="52436">MDATAPKTTEPYPLGNRVIHANIQSIEPDDSSDSRESTAGMPPNNVSAKEKAIQKKSSEMQLWWDEAIARNMNLPDGYLNVAVLIIKWSEELDELKTGAEVAELDALFREQLNYTTKIVELNVSKKPQHQLNRHLSTFVEEHDGPHNLMIVYYTGHGIYREKEKYLQLTATTSFTKKKGLNIAAQANWNTAEEALRAPDVDGDVLTILDTCFSSNIAKSGMEDTRTYELLSACGLDSTTASPGENSFTRALIDSFKDLLVEFRDRSFTTFHLNQKILLHPARRDTPSQLWYRLKHHERHIRLSPLKSCSGLCQQPYLAQPPGSYLTLRFALRDESLNQEQIECLTKHLSKAFNNKALVAVRRIDWMGIRRPARTGNFRRAALALHACAQWKKFAKRKRNERMQQHPTPEPEPPSPTPSRKRAWDTIYDGSKGCPQSKRKQLEIPKLQQNPNQDISPLTPPT</sequence>
<dbReference type="OrthoDB" id="4760831at2759"/>
<dbReference type="AlphaFoldDB" id="A0A8E2EPI6"/>
<evidence type="ECO:0000256" key="1">
    <source>
        <dbReference type="SAM" id="MobiDB-lite"/>
    </source>
</evidence>
<feature type="region of interest" description="Disordered" evidence="1">
    <location>
        <begin position="395"/>
        <end position="461"/>
    </location>
</feature>
<gene>
    <name evidence="2" type="ORF">AOQ84DRAFT_382595</name>
</gene>
<dbReference type="EMBL" id="KV750936">
    <property type="protein sequence ID" value="OCL02527.1"/>
    <property type="molecule type" value="Genomic_DNA"/>
</dbReference>
<dbReference type="Proteomes" id="UP000250140">
    <property type="component" value="Unassembled WGS sequence"/>
</dbReference>
<reference evidence="2 3" key="1">
    <citation type="journal article" date="2016" name="Nat. Commun.">
        <title>Ectomycorrhizal ecology is imprinted in the genome of the dominant symbiotic fungus Cenococcum geophilum.</title>
        <authorList>
            <consortium name="DOE Joint Genome Institute"/>
            <person name="Peter M."/>
            <person name="Kohler A."/>
            <person name="Ohm R.A."/>
            <person name="Kuo A."/>
            <person name="Krutzmann J."/>
            <person name="Morin E."/>
            <person name="Arend M."/>
            <person name="Barry K.W."/>
            <person name="Binder M."/>
            <person name="Choi C."/>
            <person name="Clum A."/>
            <person name="Copeland A."/>
            <person name="Grisel N."/>
            <person name="Haridas S."/>
            <person name="Kipfer T."/>
            <person name="LaButti K."/>
            <person name="Lindquist E."/>
            <person name="Lipzen A."/>
            <person name="Maire R."/>
            <person name="Meier B."/>
            <person name="Mihaltcheva S."/>
            <person name="Molinier V."/>
            <person name="Murat C."/>
            <person name="Poggeler S."/>
            <person name="Quandt C.A."/>
            <person name="Sperisen C."/>
            <person name="Tritt A."/>
            <person name="Tisserant E."/>
            <person name="Crous P.W."/>
            <person name="Henrissat B."/>
            <person name="Nehls U."/>
            <person name="Egli S."/>
            <person name="Spatafora J.W."/>
            <person name="Grigoriev I.V."/>
            <person name="Martin F.M."/>
        </authorList>
    </citation>
    <scope>NUCLEOTIDE SEQUENCE [LARGE SCALE GENOMIC DNA]</scope>
    <source>
        <strain evidence="2 3">CBS 207.34</strain>
    </source>
</reference>
<feature type="compositionally biased region" description="Pro residues" evidence="1">
    <location>
        <begin position="407"/>
        <end position="416"/>
    </location>
</feature>
<feature type="compositionally biased region" description="Polar residues" evidence="1">
    <location>
        <begin position="446"/>
        <end position="455"/>
    </location>
</feature>
<feature type="region of interest" description="Disordered" evidence="1">
    <location>
        <begin position="1"/>
        <end position="52"/>
    </location>
</feature>
<evidence type="ECO:0000313" key="3">
    <source>
        <dbReference type="Proteomes" id="UP000250140"/>
    </source>
</evidence>